<organism evidence="1 2">
    <name type="scientific">Nocardia rhamnosiphila</name>
    <dbReference type="NCBI Taxonomy" id="426716"/>
    <lineage>
        <taxon>Bacteria</taxon>
        <taxon>Bacillati</taxon>
        <taxon>Actinomycetota</taxon>
        <taxon>Actinomycetes</taxon>
        <taxon>Mycobacteriales</taxon>
        <taxon>Nocardiaceae</taxon>
        <taxon>Nocardia</taxon>
    </lineage>
</organism>
<proteinExistence type="predicted"/>
<dbReference type="PANTHER" id="PTHR43975">
    <property type="entry name" value="ZGC:101858"/>
    <property type="match status" value="1"/>
</dbReference>
<dbReference type="InterPro" id="IPR036291">
    <property type="entry name" value="NAD(P)-bd_dom_sf"/>
</dbReference>
<reference evidence="1 2" key="1">
    <citation type="submission" date="2024-06" db="EMBL/GenBank/DDBJ databases">
        <title>The Natural Products Discovery Center: Release of the First 8490 Sequenced Strains for Exploring Actinobacteria Biosynthetic Diversity.</title>
        <authorList>
            <person name="Kalkreuter E."/>
            <person name="Kautsar S.A."/>
            <person name="Yang D."/>
            <person name="Bader C.D."/>
            <person name="Teijaro C.N."/>
            <person name="Fluegel L."/>
            <person name="Davis C.M."/>
            <person name="Simpson J.R."/>
            <person name="Lauterbach L."/>
            <person name="Steele A.D."/>
            <person name="Gui C."/>
            <person name="Meng S."/>
            <person name="Li G."/>
            <person name="Viehrig K."/>
            <person name="Ye F."/>
            <person name="Su P."/>
            <person name="Kiefer A.F."/>
            <person name="Nichols A."/>
            <person name="Cepeda A.J."/>
            <person name="Yan W."/>
            <person name="Fan B."/>
            <person name="Jiang Y."/>
            <person name="Adhikari A."/>
            <person name="Zheng C.-J."/>
            <person name="Schuster L."/>
            <person name="Cowan T.M."/>
            <person name="Smanski M.J."/>
            <person name="Chevrette M.G."/>
            <person name="De Carvalho L.P.S."/>
            <person name="Shen B."/>
        </authorList>
    </citation>
    <scope>NUCLEOTIDE SEQUENCE [LARGE SCALE GENOMIC DNA]</scope>
    <source>
        <strain evidence="1 2">NPDC019708</strain>
    </source>
</reference>
<evidence type="ECO:0000313" key="2">
    <source>
        <dbReference type="Proteomes" id="UP001550628"/>
    </source>
</evidence>
<dbReference type="SUPFAM" id="SSF51735">
    <property type="entry name" value="NAD(P)-binding Rossmann-fold domains"/>
    <property type="match status" value="1"/>
</dbReference>
<dbReference type="RefSeq" id="WP_356957872.1">
    <property type="nucleotide sequence ID" value="NZ_JBEYBD010000011.1"/>
</dbReference>
<accession>A0ABV2WRA7</accession>
<dbReference type="Pfam" id="PF13561">
    <property type="entry name" value="adh_short_C2"/>
    <property type="match status" value="1"/>
</dbReference>
<dbReference type="Gene3D" id="3.40.50.720">
    <property type="entry name" value="NAD(P)-binding Rossmann-like Domain"/>
    <property type="match status" value="1"/>
</dbReference>
<dbReference type="PRINTS" id="PR00081">
    <property type="entry name" value="GDHRDH"/>
</dbReference>
<dbReference type="InterPro" id="IPR002347">
    <property type="entry name" value="SDR_fam"/>
</dbReference>
<name>A0ABV2WRA7_9NOCA</name>
<protein>
    <submittedName>
        <fullName evidence="1">Coniferyl-alcohol dehydrogenase</fullName>
        <ecNumber evidence="1">1.1.1.194</ecNumber>
    </submittedName>
</protein>
<comment type="caution">
    <text evidence="1">The sequence shown here is derived from an EMBL/GenBank/DDBJ whole genome shotgun (WGS) entry which is preliminary data.</text>
</comment>
<dbReference type="Proteomes" id="UP001550628">
    <property type="component" value="Unassembled WGS sequence"/>
</dbReference>
<dbReference type="GO" id="GO:0050268">
    <property type="term" value="F:coniferyl-alcohol dehydrogenase activity"/>
    <property type="evidence" value="ECO:0007669"/>
    <property type="project" value="UniProtKB-EC"/>
</dbReference>
<dbReference type="PANTHER" id="PTHR43975:SF2">
    <property type="entry name" value="EG:BACR7A4.14 PROTEIN-RELATED"/>
    <property type="match status" value="1"/>
</dbReference>
<dbReference type="EMBL" id="JBEYBF010000010">
    <property type="protein sequence ID" value="MEU1953429.1"/>
    <property type="molecule type" value="Genomic_DNA"/>
</dbReference>
<keyword evidence="2" id="KW-1185">Reference proteome</keyword>
<gene>
    <name evidence="1" type="ORF">ABZ510_16355</name>
</gene>
<dbReference type="EC" id="1.1.1.194" evidence="1"/>
<dbReference type="Pfam" id="PF00106">
    <property type="entry name" value="adh_short"/>
    <property type="match status" value="1"/>
</dbReference>
<sequence>MSQRRRFVVTGAASGIGDAVARGLLRDGHQVVSLDRRAPVAEVSAHLDVDLGDASSIDAAVDRLDGPWDGLINVAGIPGTHPATRVFAVNFLGFRHLTEAMAERLDEGGSVVSVSSTAGFRWPSRIDDLAALLKAKTFQEGAEWFAAYDSPVSAYSLSKEAVTFYSCRRGLEFARRGLRINSVLPGPVETPILQDFEKSMGKEVLDGVKTMFGRHGTPEEIADVVIFLASQQASWVNGQAVAVDSGISGAWASHALTPPA</sequence>
<dbReference type="NCBIfam" id="NF009092">
    <property type="entry name" value="PRK12428.1"/>
    <property type="match status" value="1"/>
</dbReference>
<evidence type="ECO:0000313" key="1">
    <source>
        <dbReference type="EMBL" id="MEU1953429.1"/>
    </source>
</evidence>
<keyword evidence="1" id="KW-0560">Oxidoreductase</keyword>